<dbReference type="GO" id="GO:0051500">
    <property type="term" value="F:D-tyrosyl-tRNA(Tyr) deacylase activity"/>
    <property type="evidence" value="ECO:0007669"/>
    <property type="project" value="EnsemblFungi"/>
</dbReference>
<dbReference type="FunFam" id="3.50.80.10:FF:000001">
    <property type="entry name" value="D-aminoacyl-tRNA deacylase"/>
    <property type="match status" value="1"/>
</dbReference>
<dbReference type="GO" id="GO:0000049">
    <property type="term" value="F:tRNA binding"/>
    <property type="evidence" value="ECO:0007669"/>
    <property type="project" value="UniProtKB-KW"/>
</dbReference>
<dbReference type="KEGG" id="clus:A9F13_02g03751"/>
<dbReference type="GO" id="GO:0005737">
    <property type="term" value="C:cytoplasm"/>
    <property type="evidence" value="ECO:0007669"/>
    <property type="project" value="UniProtKB-SubCell"/>
</dbReference>
<accession>A0AA91T3R9</accession>
<evidence type="ECO:0000256" key="5">
    <source>
        <dbReference type="ARBA" id="ARBA00048018"/>
    </source>
</evidence>
<evidence type="ECO:0000256" key="1">
    <source>
        <dbReference type="ARBA" id="ARBA00009673"/>
    </source>
</evidence>
<dbReference type="GO" id="GO:1900829">
    <property type="term" value="P:D-tyrosine catabolic process"/>
    <property type="evidence" value="ECO:0007669"/>
    <property type="project" value="EnsemblFungi"/>
</dbReference>
<dbReference type="Proteomes" id="UP000195602">
    <property type="component" value="Unassembled WGS sequence"/>
</dbReference>
<comment type="catalytic activity">
    <reaction evidence="5">
        <text>a D-aminoacyl-tRNA + H2O = a tRNA + a D-alpha-amino acid + H(+)</text>
        <dbReference type="Rhea" id="RHEA:13953"/>
        <dbReference type="Rhea" id="RHEA-COMP:10123"/>
        <dbReference type="Rhea" id="RHEA-COMP:10124"/>
        <dbReference type="ChEBI" id="CHEBI:15377"/>
        <dbReference type="ChEBI" id="CHEBI:15378"/>
        <dbReference type="ChEBI" id="CHEBI:59871"/>
        <dbReference type="ChEBI" id="CHEBI:78442"/>
        <dbReference type="ChEBI" id="CHEBI:79333"/>
        <dbReference type="EC" id="3.1.1.96"/>
    </reaction>
</comment>
<dbReference type="Pfam" id="PF02580">
    <property type="entry name" value="Tyr_Deacylase"/>
    <property type="match status" value="1"/>
</dbReference>
<evidence type="ECO:0000256" key="4">
    <source>
        <dbReference type="ARBA" id="ARBA00047676"/>
    </source>
</evidence>
<comment type="catalytic activity">
    <reaction evidence="4">
        <text>glycyl-tRNA(Ala) + H2O = tRNA(Ala) + glycine + H(+)</text>
        <dbReference type="Rhea" id="RHEA:53744"/>
        <dbReference type="Rhea" id="RHEA-COMP:9657"/>
        <dbReference type="Rhea" id="RHEA-COMP:13640"/>
        <dbReference type="ChEBI" id="CHEBI:15377"/>
        <dbReference type="ChEBI" id="CHEBI:15378"/>
        <dbReference type="ChEBI" id="CHEBI:57305"/>
        <dbReference type="ChEBI" id="CHEBI:78442"/>
        <dbReference type="ChEBI" id="CHEBI:78522"/>
        <dbReference type="EC" id="3.1.1.96"/>
    </reaction>
</comment>
<comment type="subcellular location">
    <subcellularLocation>
        <location evidence="6">Cytoplasm</location>
    </subcellularLocation>
</comment>
<reference evidence="7 8" key="1">
    <citation type="submission" date="2017-04" db="EMBL/GenBank/DDBJ databases">
        <title>Draft genome of the yeast Clavispora lusitaniae type strain CBS 6936.</title>
        <authorList>
            <person name="Durrens P."/>
            <person name="Klopp C."/>
            <person name="Biteau N."/>
            <person name="Fitton-Ouhabi V."/>
            <person name="Dementhon K."/>
            <person name="Accoceberry I."/>
            <person name="Sherman D.J."/>
            <person name="Noel T."/>
        </authorList>
    </citation>
    <scope>NUCLEOTIDE SEQUENCE [LARGE SCALE GENOMIC DNA]</scope>
    <source>
        <strain evidence="7 8">CBS 6936</strain>
    </source>
</reference>
<dbReference type="GO" id="GO:0097358">
    <property type="term" value="F:D-leucyl-tRNA(Leu) deacylase activity"/>
    <property type="evidence" value="ECO:0007669"/>
    <property type="project" value="EnsemblFungi"/>
</dbReference>
<comment type="similarity">
    <text evidence="1 6">Belongs to the DTD family.</text>
</comment>
<dbReference type="SUPFAM" id="SSF69500">
    <property type="entry name" value="DTD-like"/>
    <property type="match status" value="1"/>
</dbReference>
<gene>
    <name evidence="7" type="ORF">A9F13_02g03751</name>
</gene>
<evidence type="ECO:0000313" key="7">
    <source>
        <dbReference type="EMBL" id="OVF10546.1"/>
    </source>
</evidence>
<organism evidence="7 8">
    <name type="scientific">Clavispora lusitaniae</name>
    <name type="common">Candida lusitaniae</name>
    <dbReference type="NCBI Taxonomy" id="36911"/>
    <lineage>
        <taxon>Eukaryota</taxon>
        <taxon>Fungi</taxon>
        <taxon>Dikarya</taxon>
        <taxon>Ascomycota</taxon>
        <taxon>Saccharomycotina</taxon>
        <taxon>Pichiomycetes</taxon>
        <taxon>Metschnikowiaceae</taxon>
        <taxon>Clavispora</taxon>
    </lineage>
</organism>
<dbReference type="PANTHER" id="PTHR10472:SF5">
    <property type="entry name" value="D-AMINOACYL-TRNA DEACYLASE 1"/>
    <property type="match status" value="1"/>
</dbReference>
<proteinExistence type="inferred from homology"/>
<evidence type="ECO:0000256" key="2">
    <source>
        <dbReference type="ARBA" id="ARBA00013056"/>
    </source>
</evidence>
<evidence type="ECO:0000256" key="6">
    <source>
        <dbReference type="RuleBase" id="RU003470"/>
    </source>
</evidence>
<keyword evidence="6" id="KW-0378">Hydrolase</keyword>
<comment type="caution">
    <text evidence="7">The sequence shown here is derived from an EMBL/GenBank/DDBJ whole genome shotgun (WGS) entry which is preliminary data.</text>
</comment>
<dbReference type="InterPro" id="IPR023509">
    <property type="entry name" value="DTD-like_sf"/>
</dbReference>
<sequence length="165" mass="18192">MRVVIQKVKRASVSVDNALVSSIQKGLMILVGVSTADTSDDVAKLVKKISTLRLFEDFSNPPPDQGKWHGKPWSRSLADDKELGVLCVSQFTLYGTIAKGTKPDFHRAAKGPHALELYQEFLTKLRTSLGDEKRVLDGKFGEMMEVDLVNDGPVTIVWDTNSGVF</sequence>
<evidence type="ECO:0000256" key="3">
    <source>
        <dbReference type="ARBA" id="ARBA00020007"/>
    </source>
</evidence>
<dbReference type="InterPro" id="IPR003732">
    <property type="entry name" value="Daa-tRNA_deacyls_DTD"/>
</dbReference>
<dbReference type="AlphaFoldDB" id="A0AA91T3R9"/>
<dbReference type="HAMAP" id="MF_00518">
    <property type="entry name" value="Deacylase_Dtd"/>
    <property type="match status" value="1"/>
</dbReference>
<keyword evidence="6" id="KW-0820">tRNA-binding</keyword>
<dbReference type="EMBL" id="LYUB02000002">
    <property type="protein sequence ID" value="OVF10546.1"/>
    <property type="molecule type" value="Genomic_DNA"/>
</dbReference>
<dbReference type="OMA" id="VFGADMK"/>
<keyword evidence="6" id="KW-0963">Cytoplasm</keyword>
<dbReference type="Gene3D" id="3.50.80.10">
    <property type="entry name" value="D-tyrosyl-tRNA(Tyr) deacylase"/>
    <property type="match status" value="1"/>
</dbReference>
<dbReference type="GO" id="GO:1900832">
    <property type="term" value="P:D-leucine catabolic process"/>
    <property type="evidence" value="ECO:0007669"/>
    <property type="project" value="EnsemblFungi"/>
</dbReference>
<keyword evidence="6" id="KW-0694">RNA-binding</keyword>
<name>A0AA91T3R9_CLALS</name>
<protein>
    <recommendedName>
        <fullName evidence="3 6">D-aminoacyl-tRNA deacylase</fullName>
        <ecNumber evidence="2 6">3.1.1.96</ecNumber>
    </recommendedName>
</protein>
<dbReference type="PANTHER" id="PTHR10472">
    <property type="entry name" value="D-TYROSYL-TRNA TYR DEACYLASE"/>
    <property type="match status" value="1"/>
</dbReference>
<dbReference type="EC" id="3.1.1.96" evidence="2 6"/>
<dbReference type="NCBIfam" id="TIGR00256">
    <property type="entry name" value="D-aminoacyl-tRNA deacylase"/>
    <property type="match status" value="1"/>
</dbReference>
<evidence type="ECO:0000313" key="8">
    <source>
        <dbReference type="Proteomes" id="UP000195602"/>
    </source>
</evidence>